<gene>
    <name evidence="1" type="ORF">SAMN04487818_12430</name>
</gene>
<organism evidence="1 2">
    <name type="scientific">Actinokineospora terrae</name>
    <dbReference type="NCBI Taxonomy" id="155974"/>
    <lineage>
        <taxon>Bacteria</taxon>
        <taxon>Bacillati</taxon>
        <taxon>Actinomycetota</taxon>
        <taxon>Actinomycetes</taxon>
        <taxon>Pseudonocardiales</taxon>
        <taxon>Pseudonocardiaceae</taxon>
        <taxon>Actinokineospora</taxon>
    </lineage>
</organism>
<accession>A0A1H9XSJ5</accession>
<dbReference type="EMBL" id="FOGI01000024">
    <property type="protein sequence ID" value="SES49111.1"/>
    <property type="molecule type" value="Genomic_DNA"/>
</dbReference>
<proteinExistence type="predicted"/>
<dbReference type="RefSeq" id="WP_092787211.1">
    <property type="nucleotide sequence ID" value="NZ_FOGI01000024.1"/>
</dbReference>
<evidence type="ECO:0000313" key="1">
    <source>
        <dbReference type="EMBL" id="SES49111.1"/>
    </source>
</evidence>
<sequence length="156" mass="17409">MSRPPNAPEPDPATVEHPATHIGCERFTWMLIRWCVTHARELIAADPGAAVLHPEVDITRLAVFMPPAIPSGDTISLVTVDIDHDAAMASDLERPIIVAPIPPYRGKDSGSVVIDGWEQVYKALHQFRQMLPAYVLTTQTEHTVRDPFPYTPPEWR</sequence>
<keyword evidence="2" id="KW-1185">Reference proteome</keyword>
<dbReference type="Proteomes" id="UP000199051">
    <property type="component" value="Unassembled WGS sequence"/>
</dbReference>
<dbReference type="STRING" id="155974.SAMN04487818_12430"/>
<name>A0A1H9XSJ5_9PSEU</name>
<dbReference type="AlphaFoldDB" id="A0A1H9XSJ5"/>
<protein>
    <submittedName>
        <fullName evidence="1">Uncharacterized protein</fullName>
    </submittedName>
</protein>
<evidence type="ECO:0000313" key="2">
    <source>
        <dbReference type="Proteomes" id="UP000199051"/>
    </source>
</evidence>
<reference evidence="2" key="1">
    <citation type="submission" date="2016-10" db="EMBL/GenBank/DDBJ databases">
        <authorList>
            <person name="Varghese N."/>
            <person name="Submissions S."/>
        </authorList>
    </citation>
    <scope>NUCLEOTIDE SEQUENCE [LARGE SCALE GENOMIC DNA]</scope>
    <source>
        <strain evidence="2">DSM 44260</strain>
    </source>
</reference>